<keyword evidence="1" id="KW-0472">Membrane</keyword>
<evidence type="ECO:0000313" key="4">
    <source>
        <dbReference type="Proteomes" id="UP000261208"/>
    </source>
</evidence>
<dbReference type="Pfam" id="PF13529">
    <property type="entry name" value="Peptidase_C39_2"/>
    <property type="match status" value="1"/>
</dbReference>
<keyword evidence="1" id="KW-1133">Transmembrane helix</keyword>
<dbReference type="Gene3D" id="3.90.70.10">
    <property type="entry name" value="Cysteine proteinases"/>
    <property type="match status" value="1"/>
</dbReference>
<accession>A0A3E4M172</accession>
<feature type="transmembrane region" description="Helical" evidence="1">
    <location>
        <begin position="27"/>
        <end position="49"/>
    </location>
</feature>
<reference evidence="3 4" key="1">
    <citation type="submission" date="2018-08" db="EMBL/GenBank/DDBJ databases">
        <title>A genome reference for cultivated species of the human gut microbiota.</title>
        <authorList>
            <person name="Zou Y."/>
            <person name="Xue W."/>
            <person name="Luo G."/>
        </authorList>
    </citation>
    <scope>NUCLEOTIDE SEQUENCE [LARGE SCALE GENOMIC DNA]</scope>
    <source>
        <strain evidence="3 4">TF11-11</strain>
    </source>
</reference>
<keyword evidence="1" id="KW-0812">Transmembrane</keyword>
<proteinExistence type="predicted"/>
<dbReference type="EMBL" id="QSQQ01000031">
    <property type="protein sequence ID" value="RGK43463.1"/>
    <property type="molecule type" value="Genomic_DNA"/>
</dbReference>
<dbReference type="InterPro" id="IPR039564">
    <property type="entry name" value="Peptidase_C39-like"/>
</dbReference>
<evidence type="ECO:0000313" key="3">
    <source>
        <dbReference type="EMBL" id="RGK43463.1"/>
    </source>
</evidence>
<sequence>MADSILVKLLAEAALQAAKDKESRNRLLAIILGPVIFLLLLVALTMYLATSPFSALSEWLVGDEAAAVDEFQKDYGYNNDSGIFERDFREADGQEYDEDILLGREGETQVVYYNQLDERWADEPYGQDKIGTHGCGPTSMSIVVSTLTGTNVDPVEMAQWSYENGYYCRGGGSYHSLIPKAAEYWGLSVDMNLDGENVADALAEGKLVVAIMSKGHFTKSGHFIVLRGITADGKVLVADPASLKRSNQEWDLSLILEEARRRVGAGGPFWAISNEKGDGKNDFIFIIPAAYQSAGLSGRERRCPAG</sequence>
<name>A0A3E4M172_9FIRM</name>
<protein>
    <submittedName>
        <fullName evidence="3">Murein hydrolase</fullName>
    </submittedName>
</protein>
<dbReference type="RefSeq" id="WP_117650615.1">
    <property type="nucleotide sequence ID" value="NZ_QSQQ01000031.1"/>
</dbReference>
<comment type="caution">
    <text evidence="3">The sequence shown here is derived from an EMBL/GenBank/DDBJ whole genome shotgun (WGS) entry which is preliminary data.</text>
</comment>
<dbReference type="Proteomes" id="UP000261208">
    <property type="component" value="Unassembled WGS sequence"/>
</dbReference>
<dbReference type="AlphaFoldDB" id="A0A3E4M172"/>
<gene>
    <name evidence="3" type="ORF">DXD10_15985</name>
</gene>
<keyword evidence="3" id="KW-0378">Hydrolase</keyword>
<feature type="domain" description="Peptidase C39-like" evidence="2">
    <location>
        <begin position="109"/>
        <end position="241"/>
    </location>
</feature>
<evidence type="ECO:0000256" key="1">
    <source>
        <dbReference type="SAM" id="Phobius"/>
    </source>
</evidence>
<evidence type="ECO:0000259" key="2">
    <source>
        <dbReference type="Pfam" id="PF13529"/>
    </source>
</evidence>
<dbReference type="GO" id="GO:0016787">
    <property type="term" value="F:hydrolase activity"/>
    <property type="evidence" value="ECO:0007669"/>
    <property type="project" value="UniProtKB-KW"/>
</dbReference>
<organism evidence="3 4">
    <name type="scientific">Dorea formicigenerans</name>
    <dbReference type="NCBI Taxonomy" id="39486"/>
    <lineage>
        <taxon>Bacteria</taxon>
        <taxon>Bacillati</taxon>
        <taxon>Bacillota</taxon>
        <taxon>Clostridia</taxon>
        <taxon>Lachnospirales</taxon>
        <taxon>Lachnospiraceae</taxon>
        <taxon>Dorea</taxon>
    </lineage>
</organism>